<organism evidence="10">
    <name type="scientific">Lygus hesperus</name>
    <name type="common">Western plant bug</name>
    <dbReference type="NCBI Taxonomy" id="30085"/>
    <lineage>
        <taxon>Eukaryota</taxon>
        <taxon>Metazoa</taxon>
        <taxon>Ecdysozoa</taxon>
        <taxon>Arthropoda</taxon>
        <taxon>Hexapoda</taxon>
        <taxon>Insecta</taxon>
        <taxon>Pterygota</taxon>
        <taxon>Neoptera</taxon>
        <taxon>Paraneoptera</taxon>
        <taxon>Hemiptera</taxon>
        <taxon>Heteroptera</taxon>
        <taxon>Panheteroptera</taxon>
        <taxon>Cimicomorpha</taxon>
        <taxon>Miridae</taxon>
        <taxon>Mirini</taxon>
        <taxon>Lygus</taxon>
    </lineage>
</organism>
<gene>
    <name evidence="10" type="primary">TRP5.9_1</name>
    <name evidence="10" type="ORF">CM83_33624</name>
    <name evidence="11" type="ORF">g.29234</name>
</gene>
<dbReference type="AlphaFoldDB" id="A0A0A9YGP2"/>
<evidence type="ECO:0000259" key="9">
    <source>
        <dbReference type="Pfam" id="PF05000"/>
    </source>
</evidence>
<dbReference type="EMBL" id="GDHC01009960">
    <property type="protein sequence ID" value="JAQ08669.1"/>
    <property type="molecule type" value="Transcribed_RNA"/>
</dbReference>
<evidence type="ECO:0000256" key="3">
    <source>
        <dbReference type="ARBA" id="ARBA00022478"/>
    </source>
</evidence>
<evidence type="ECO:0000256" key="6">
    <source>
        <dbReference type="ARBA" id="ARBA00023163"/>
    </source>
</evidence>
<dbReference type="EMBL" id="GBHO01014939">
    <property type="protein sequence ID" value="JAG28665.1"/>
    <property type="molecule type" value="Transcribed_RNA"/>
</dbReference>
<evidence type="ECO:0000259" key="7">
    <source>
        <dbReference type="Pfam" id="PF04983"/>
    </source>
</evidence>
<evidence type="ECO:0000256" key="2">
    <source>
        <dbReference type="ARBA" id="ARBA00012418"/>
    </source>
</evidence>
<keyword evidence="4" id="KW-0808">Transferase</keyword>
<proteinExistence type="inferred from homology"/>
<feature type="domain" description="RNA polymerase Rpb1" evidence="7">
    <location>
        <begin position="9"/>
        <end position="79"/>
    </location>
</feature>
<dbReference type="Pfam" id="PF04998">
    <property type="entry name" value="RNA_pol_Rpb1_5"/>
    <property type="match status" value="1"/>
</dbReference>
<sequence>MPYDKPPFPHNDKQIMIQRGELLIGAITKGIVGAAPGSLIHVIFNERGSDEVAKFINGVQRITTYFLYNFAFSVGVQDTVADADTLRQMNDVLIKTRDTVEKIGAAANNRTLSRKAGMTLLQSFEADVNSALNKCREEAAKKALSNVRRTNSFKVMIEAGSKGTDLNICQIAVFVGQQNVAGSRIPFGFRRRTLPHFMLDDYGETSRGMANRGYVEGLKPHEFYFHTMAGREGLIDTAVKTSDTGYLQRKLMKALEDVHAAYDGTVRNANQELIQLIYGEDGLDGARIEGNQLFSLPHLSNKEMTDRYRYEYNDSGSFTSKLGGVYMDPFVRDMLMKDAHSIRVLQSEYDQLLRDRQRTRQIIQMEEKSKLKMNLPVNVGRLIQNARTTMGQRSSLSNLSPLTIIDSVRKLQEDLAQLFPSYHKGYRGSFHNELSHQRV</sequence>
<dbReference type="GO" id="GO:0003677">
    <property type="term" value="F:DNA binding"/>
    <property type="evidence" value="ECO:0007669"/>
    <property type="project" value="InterPro"/>
</dbReference>
<dbReference type="InterPro" id="IPR007066">
    <property type="entry name" value="RNA_pol_Rpb1_3"/>
</dbReference>
<dbReference type="Gene3D" id="6.10.250.2940">
    <property type="match status" value="1"/>
</dbReference>
<evidence type="ECO:0000313" key="11">
    <source>
        <dbReference type="EMBL" id="JAQ08669.1"/>
    </source>
</evidence>
<dbReference type="Pfam" id="PF04983">
    <property type="entry name" value="RNA_pol_Rpb1_3"/>
    <property type="match status" value="1"/>
</dbReference>
<dbReference type="InterPro" id="IPR045867">
    <property type="entry name" value="DNA-dir_RpoC_beta_prime"/>
</dbReference>
<accession>A0A0A9YGP2</accession>
<protein>
    <recommendedName>
        <fullName evidence="2">DNA-directed RNA polymerase</fullName>
        <ecNumber evidence="2">2.7.7.6</ecNumber>
    </recommendedName>
</protein>
<evidence type="ECO:0000256" key="4">
    <source>
        <dbReference type="ARBA" id="ARBA00022679"/>
    </source>
</evidence>
<dbReference type="Gene3D" id="1.10.132.30">
    <property type="match status" value="1"/>
</dbReference>
<dbReference type="PANTHER" id="PTHR19376">
    <property type="entry name" value="DNA-DIRECTED RNA POLYMERASE"/>
    <property type="match status" value="1"/>
</dbReference>
<dbReference type="InterPro" id="IPR042102">
    <property type="entry name" value="RNA_pol_Rpb1_3_sf"/>
</dbReference>
<keyword evidence="6" id="KW-0804">Transcription</keyword>
<dbReference type="GO" id="GO:0006351">
    <property type="term" value="P:DNA-templated transcription"/>
    <property type="evidence" value="ECO:0007669"/>
    <property type="project" value="InterPro"/>
</dbReference>
<evidence type="ECO:0000313" key="10">
    <source>
        <dbReference type="EMBL" id="JAG28665.1"/>
    </source>
</evidence>
<dbReference type="SUPFAM" id="SSF64484">
    <property type="entry name" value="beta and beta-prime subunits of DNA dependent RNA-polymerase"/>
    <property type="match status" value="1"/>
</dbReference>
<reference evidence="11" key="3">
    <citation type="journal article" date="2016" name="Gigascience">
        <title>De novo construction of an expanded transcriptome assembly for the western tarnished plant bug, Lygus hesperus.</title>
        <authorList>
            <person name="Tassone E.E."/>
            <person name="Geib S.M."/>
            <person name="Hall B."/>
            <person name="Fabrick J.A."/>
            <person name="Brent C.S."/>
            <person name="Hull J.J."/>
        </authorList>
    </citation>
    <scope>NUCLEOTIDE SEQUENCE</scope>
</reference>
<dbReference type="GO" id="GO:0005665">
    <property type="term" value="C:RNA polymerase II, core complex"/>
    <property type="evidence" value="ECO:0007669"/>
    <property type="project" value="TreeGrafter"/>
</dbReference>
<dbReference type="Pfam" id="PF05000">
    <property type="entry name" value="RNA_pol_Rpb1_4"/>
    <property type="match status" value="1"/>
</dbReference>
<feature type="domain" description="RNA polymerase Rpb1" evidence="8">
    <location>
        <begin position="217"/>
        <end position="362"/>
    </location>
</feature>
<evidence type="ECO:0000259" key="8">
    <source>
        <dbReference type="Pfam" id="PF04998"/>
    </source>
</evidence>
<dbReference type="Gene3D" id="6.20.50.80">
    <property type="match status" value="1"/>
</dbReference>
<reference evidence="10" key="1">
    <citation type="journal article" date="2014" name="PLoS ONE">
        <title>Transcriptome-Based Identification of ABC Transporters in the Western Tarnished Plant Bug Lygus hesperus.</title>
        <authorList>
            <person name="Hull J.J."/>
            <person name="Chaney K."/>
            <person name="Geib S.M."/>
            <person name="Fabrick J.A."/>
            <person name="Brent C.S."/>
            <person name="Walsh D."/>
            <person name="Lavine L.C."/>
        </authorList>
    </citation>
    <scope>NUCLEOTIDE SEQUENCE</scope>
</reference>
<evidence type="ECO:0000256" key="5">
    <source>
        <dbReference type="ARBA" id="ARBA00022695"/>
    </source>
</evidence>
<dbReference type="EC" id="2.7.7.6" evidence="2"/>
<dbReference type="Gene3D" id="1.10.274.100">
    <property type="entry name" value="RNA polymerase Rpb1, domain 3"/>
    <property type="match status" value="1"/>
</dbReference>
<dbReference type="PANTHER" id="PTHR19376:SF37">
    <property type="entry name" value="DNA-DIRECTED RNA POLYMERASE II SUBUNIT RPB1"/>
    <property type="match status" value="1"/>
</dbReference>
<dbReference type="GO" id="GO:0003899">
    <property type="term" value="F:DNA-directed RNA polymerase activity"/>
    <property type="evidence" value="ECO:0007669"/>
    <property type="project" value="UniProtKB-EC"/>
</dbReference>
<evidence type="ECO:0000256" key="1">
    <source>
        <dbReference type="ARBA" id="ARBA00006460"/>
    </source>
</evidence>
<keyword evidence="5" id="KW-0548">Nucleotidyltransferase</keyword>
<dbReference type="InterPro" id="IPR038120">
    <property type="entry name" value="Rpb1_funnel_sf"/>
</dbReference>
<feature type="domain" description="RNA polymerase Rpb1" evidence="9">
    <location>
        <begin position="107"/>
        <end position="209"/>
    </location>
</feature>
<comment type="similarity">
    <text evidence="1">Belongs to the RNA polymerase beta' chain family.</text>
</comment>
<reference evidence="10" key="2">
    <citation type="submission" date="2014-07" db="EMBL/GenBank/DDBJ databases">
        <authorList>
            <person name="Hull J."/>
        </authorList>
    </citation>
    <scope>NUCLEOTIDE SEQUENCE</scope>
</reference>
<keyword evidence="3 10" id="KW-0240">DNA-directed RNA polymerase</keyword>
<dbReference type="InterPro" id="IPR007083">
    <property type="entry name" value="RNA_pol_Rpb1_4"/>
</dbReference>
<dbReference type="InterPro" id="IPR007081">
    <property type="entry name" value="RNA_pol_Rpb1_5"/>
</dbReference>
<name>A0A0A9YGP2_LYGHE</name>